<feature type="domain" description="AMP-dependent synthetase/ligase" evidence="7">
    <location>
        <begin position="727"/>
        <end position="1114"/>
    </location>
</feature>
<accession>A0A238Z248</accession>
<dbReference type="Pfam" id="PF16177">
    <property type="entry name" value="ACAS_N"/>
    <property type="match status" value="2"/>
</dbReference>
<organism evidence="10 11">
    <name type="scientific">Lutibacter agarilyticus</name>
    <dbReference type="NCBI Taxonomy" id="1109740"/>
    <lineage>
        <taxon>Bacteria</taxon>
        <taxon>Pseudomonadati</taxon>
        <taxon>Bacteroidota</taxon>
        <taxon>Flavobacteriia</taxon>
        <taxon>Flavobacteriales</taxon>
        <taxon>Flavobacteriaceae</taxon>
        <taxon>Lutibacter</taxon>
    </lineage>
</organism>
<dbReference type="InterPro" id="IPR045851">
    <property type="entry name" value="AMP-bd_C_sf"/>
</dbReference>
<dbReference type="InterPro" id="IPR011904">
    <property type="entry name" value="Ac_CoA_lig"/>
</dbReference>
<evidence type="ECO:0000259" key="9">
    <source>
        <dbReference type="Pfam" id="PF16177"/>
    </source>
</evidence>
<dbReference type="Gene3D" id="3.30.300.30">
    <property type="match status" value="2"/>
</dbReference>
<evidence type="ECO:0000256" key="4">
    <source>
        <dbReference type="ARBA" id="ARBA00022840"/>
    </source>
</evidence>
<keyword evidence="11" id="KW-1185">Reference proteome</keyword>
<feature type="domain" description="Acetyl-coenzyme A synthetase N-terminal" evidence="9">
    <location>
        <begin position="21"/>
        <end position="74"/>
    </location>
</feature>
<feature type="domain" description="Acetyl-coenzyme A synthetase N-terminal" evidence="9">
    <location>
        <begin position="670"/>
        <end position="725"/>
    </location>
</feature>
<proteinExistence type="inferred from homology"/>
<dbReference type="GO" id="GO:0019427">
    <property type="term" value="P:acetyl-CoA biosynthetic process from acetate"/>
    <property type="evidence" value="ECO:0007669"/>
    <property type="project" value="UniProtKB-UniRule"/>
</dbReference>
<feature type="domain" description="AMP-binding enzyme C-terminal" evidence="8">
    <location>
        <begin position="1176"/>
        <end position="1253"/>
    </location>
</feature>
<evidence type="ECO:0000313" key="11">
    <source>
        <dbReference type="Proteomes" id="UP000198384"/>
    </source>
</evidence>
<evidence type="ECO:0000256" key="1">
    <source>
        <dbReference type="ARBA" id="ARBA00006432"/>
    </source>
</evidence>
<gene>
    <name evidence="10" type="ORF">SAMN06265371_11242</name>
</gene>
<dbReference type="Pfam" id="PF13193">
    <property type="entry name" value="AMP-binding_C"/>
    <property type="match status" value="2"/>
</dbReference>
<keyword evidence="3" id="KW-0547">Nucleotide-binding</keyword>
<protein>
    <recommendedName>
        <fullName evidence="6">Acetate--CoA ligase</fullName>
        <ecNumber evidence="6">6.2.1.1</ecNumber>
    </recommendedName>
</protein>
<evidence type="ECO:0000256" key="5">
    <source>
        <dbReference type="ARBA" id="ARBA00022990"/>
    </source>
</evidence>
<dbReference type="Pfam" id="PF00501">
    <property type="entry name" value="AMP-binding"/>
    <property type="match status" value="2"/>
</dbReference>
<dbReference type="GO" id="GO:0005524">
    <property type="term" value="F:ATP binding"/>
    <property type="evidence" value="ECO:0007669"/>
    <property type="project" value="UniProtKB-KW"/>
</dbReference>
<evidence type="ECO:0000259" key="7">
    <source>
        <dbReference type="Pfam" id="PF00501"/>
    </source>
</evidence>
<dbReference type="PANTHER" id="PTHR24095">
    <property type="entry name" value="ACETYL-COENZYME A SYNTHETASE"/>
    <property type="match status" value="1"/>
</dbReference>
<sequence>MNFNPMRIGFCNQTKTLIMSYQKHYDQSIKNPEQFWKEQASNIDWYKQPNSILSKDENGFDRWFADGELNVCYLAVDKHVEDGFGDQTAIIYDSPVTQRKVTYTFSQVKSEVERLAGGLRDLGVKKGDTVIIYMPMIPHAAFSMLACARIGAIHSVVFGGFAPHELAIRIDDCKPKVIITATAGMEVDRLIAYKPLVDEAIKKASHKPDKVVVFQRRLGALMTKTHRFVGYRELVDKSEPAACVPLKATDPLYILYTSGTTGKPKGILRDSGGYATALKYSMKNVYGVDEGDVYWAASDVGWVVGHSYIVYGPLLNRNTTVIFEGKPIKTPDASTFWRMISEYKVKVMFTAPTAIRAIKKEDPDGELMKQFDLSCLKYQFLAGERCDVATLKWLEEKLNIPVIDHWWQTESGWPMISNMMGIEALPVKPGSAGKAVSGYNVAILNAEGEEVGANEEGFVAVKLPLPPGSLLNVWGNTDRFVEGYLKKFPGYYFSGDGGYKDEDDYVYITGRVDDVINVAGHRLSTAEMEEIVSSNSSVAECAVFGIENQLKGQVPLALVVLKSGDYVSSFELEYKIVQEVRKQIGAVAALRKVLLVKRLPKTRSGKILRKLLRNIADGVEYTIPSTIDDPEIITEITHEFKLHKIGVFEHATEEEKQTLDDLKVDSFIKYYKSYQHSVNDPEGFWAQIAETFTWRKKWDKVVEFDWETPKFEWFKGAKLNITENCLDRHLDQRGNDMAIIWEPNDPNEANRTFTYKELHSEVSRFANVLKNNNVQKGDRVCVYMPMVPELAIAVLACARVGAVHSVVFAGFSAVALSTRINDAECKVLLTSDGVFRGTKAVDFKTIVDEALETCPTIETSIVLNRVNGDINMKPGRDIWWHDELVKVDDICPAEEMDAEDMLFILYTSGSTGKPKGMVHTCAGYMIHTTYSFKNVFQYQHGDVYFCTADIGWITGHSYIVYGPLAAGATTLMFEGIPSYPDYGRFWDIVEKHQVNQFYTAPTAIRALAAQPNELIEKHDLSSIKVLGTVGEPINEEAWHWYDEKIGKQKSPIVDTWWQTETGGIMISPMAGVTPTKPTFATRPLPGIQPCLVDEKGEVLGTNPAEGRLCIEYPWPSMARTIYGDHKRYKETYFTAFPGKYFTGDGSFRDLEGNYRITGRVDDVVIVSGHNLGTAPIENIINEHSNVVESAIVGYPHDIKGNALYAYVIVYEKPGNEDYLRTEINDLIARTIGPIAKLDKIQFVPGLPKTRSGKIMRRILRKIAENETSNLGDISTLLNPEVVAAIMEGSLVK</sequence>
<dbReference type="Gene3D" id="3.40.50.12780">
    <property type="entry name" value="N-terminal domain of ligase-like"/>
    <property type="match status" value="2"/>
</dbReference>
<evidence type="ECO:0000313" key="10">
    <source>
        <dbReference type="EMBL" id="SNR77456.1"/>
    </source>
</evidence>
<dbReference type="CDD" id="cd05967">
    <property type="entry name" value="PrpE"/>
    <property type="match status" value="1"/>
</dbReference>
<dbReference type="NCBIfam" id="NF001208">
    <property type="entry name" value="PRK00174.1"/>
    <property type="match status" value="2"/>
</dbReference>
<keyword evidence="5" id="KW-0007">Acetylation</keyword>
<reference evidence="10 11" key="1">
    <citation type="submission" date="2017-06" db="EMBL/GenBank/DDBJ databases">
        <authorList>
            <person name="Kim H.J."/>
            <person name="Triplett B.A."/>
        </authorList>
    </citation>
    <scope>NUCLEOTIDE SEQUENCE [LARGE SCALE GENOMIC DNA]</scope>
    <source>
        <strain evidence="10 11">DSM 29150</strain>
    </source>
</reference>
<feature type="domain" description="AMP-dependent synthetase/ligase" evidence="7">
    <location>
        <begin position="83"/>
        <end position="462"/>
    </location>
</feature>
<keyword evidence="2" id="KW-0436">Ligase</keyword>
<dbReference type="PROSITE" id="PS00455">
    <property type="entry name" value="AMP_BINDING"/>
    <property type="match status" value="2"/>
</dbReference>
<dbReference type="InterPro" id="IPR020845">
    <property type="entry name" value="AMP-binding_CS"/>
</dbReference>
<dbReference type="GO" id="GO:0016208">
    <property type="term" value="F:AMP binding"/>
    <property type="evidence" value="ECO:0007669"/>
    <property type="project" value="InterPro"/>
</dbReference>
<evidence type="ECO:0000259" key="8">
    <source>
        <dbReference type="Pfam" id="PF13193"/>
    </source>
</evidence>
<evidence type="ECO:0000256" key="2">
    <source>
        <dbReference type="ARBA" id="ARBA00022598"/>
    </source>
</evidence>
<dbReference type="InterPro" id="IPR000873">
    <property type="entry name" value="AMP-dep_synth/lig_dom"/>
</dbReference>
<dbReference type="GO" id="GO:0003987">
    <property type="term" value="F:acetate-CoA ligase activity"/>
    <property type="evidence" value="ECO:0007669"/>
    <property type="project" value="UniProtKB-UniRule"/>
</dbReference>
<evidence type="ECO:0000256" key="3">
    <source>
        <dbReference type="ARBA" id="ARBA00022741"/>
    </source>
</evidence>
<dbReference type="GO" id="GO:0070013">
    <property type="term" value="C:intracellular organelle lumen"/>
    <property type="evidence" value="ECO:0007669"/>
    <property type="project" value="UniProtKB-ARBA"/>
</dbReference>
<dbReference type="SUPFAM" id="SSF56801">
    <property type="entry name" value="Acetyl-CoA synthetase-like"/>
    <property type="match status" value="2"/>
</dbReference>
<dbReference type="Proteomes" id="UP000198384">
    <property type="component" value="Unassembled WGS sequence"/>
</dbReference>
<dbReference type="FunFam" id="3.40.50.12780:FF:000001">
    <property type="entry name" value="Acetyl-coenzyme A synthetase"/>
    <property type="match status" value="1"/>
</dbReference>
<dbReference type="InterPro" id="IPR032387">
    <property type="entry name" value="ACAS_N"/>
</dbReference>
<dbReference type="EC" id="6.2.1.1" evidence="6"/>
<dbReference type="InterPro" id="IPR042099">
    <property type="entry name" value="ANL_N_sf"/>
</dbReference>
<keyword evidence="4" id="KW-0067">ATP-binding</keyword>
<dbReference type="EMBL" id="FZNT01000012">
    <property type="protein sequence ID" value="SNR77456.1"/>
    <property type="molecule type" value="Genomic_DNA"/>
</dbReference>
<dbReference type="FunFam" id="3.40.50.12780:FF:000011">
    <property type="entry name" value="Acetyl-coenzyme A synthetase 2-like, mitochondrial"/>
    <property type="match status" value="1"/>
</dbReference>
<comment type="similarity">
    <text evidence="1">Belongs to the ATP-dependent AMP-binding enzyme family.</text>
</comment>
<feature type="domain" description="AMP-binding enzyme C-terminal" evidence="8">
    <location>
        <begin position="527"/>
        <end position="606"/>
    </location>
</feature>
<dbReference type="NCBIfam" id="TIGR02188">
    <property type="entry name" value="Ac_CoA_lig_AcsA"/>
    <property type="match status" value="1"/>
</dbReference>
<dbReference type="InterPro" id="IPR025110">
    <property type="entry name" value="AMP-bd_C"/>
</dbReference>
<dbReference type="PANTHER" id="PTHR24095:SF14">
    <property type="entry name" value="ACETYL-COENZYME A SYNTHETASE 1"/>
    <property type="match status" value="1"/>
</dbReference>
<evidence type="ECO:0000256" key="6">
    <source>
        <dbReference type="NCBIfam" id="TIGR02188"/>
    </source>
</evidence>
<name>A0A238Z248_9FLAO</name>
<dbReference type="CDD" id="cd05966">
    <property type="entry name" value="ACS"/>
    <property type="match status" value="1"/>
</dbReference>